<dbReference type="Pfam" id="PF12657">
    <property type="entry name" value="TFIIIC_delta"/>
    <property type="match status" value="1"/>
</dbReference>
<dbReference type="GO" id="GO:0000127">
    <property type="term" value="C:transcription factor TFIIIC complex"/>
    <property type="evidence" value="ECO:0007669"/>
    <property type="project" value="InterPro"/>
</dbReference>
<evidence type="ECO:0008006" key="4">
    <source>
        <dbReference type="Google" id="ProtNLM"/>
    </source>
</evidence>
<dbReference type="RefSeq" id="XP_007324368.1">
    <property type="nucleotide sequence ID" value="XM_007324306.1"/>
</dbReference>
<dbReference type="AlphaFoldDB" id="F8PD45"/>
<dbReference type="InterPro" id="IPR036322">
    <property type="entry name" value="WD40_repeat_dom_sf"/>
</dbReference>
<dbReference type="GO" id="GO:0004402">
    <property type="term" value="F:histone acetyltransferase activity"/>
    <property type="evidence" value="ECO:0007669"/>
    <property type="project" value="InterPro"/>
</dbReference>
<accession>F8PD45</accession>
<dbReference type="Gene3D" id="2.130.10.10">
    <property type="entry name" value="YVTN repeat-like/Quinoprotein amine dehydrogenase"/>
    <property type="match status" value="1"/>
</dbReference>
<dbReference type="HOGENOM" id="CLU_008513_0_0_1"/>
<sequence>MSTPACPLHFTTHFHIRPMSASPIYTALHVPTLTPHPSINCMQWSEDGQACFITKSAVHILTPDPGINFNTPADVKAPAGDEQSGRPLGWFKTMIETTRGQAHSWPEISPDWAATSLGSLDVSLRAVSCSPSNITSRGRCVLAVLNSNMEVSLWTTAKNHLKGEWLKIQDVTSFLLSSISLPESSSTLIKALCAQTMCISWSKQPNFAIAPIPSLDTSILALGNRAGSITLLRFNQVGDFEGDVSRIETIQLSERWITHLAWSPWSLEHPGQCESYLAYSTDDGGVGLVRVTQSLQLSPSTSKFGAEFMVNVTCEIISPKVCEADKRSITDLAWIELRGRSPILVSCTSGIIHLWSSPSPSSKWSGSRVLVLQTQKISVASSALYPVSGLTHVGMQDALVLSLFDGSFHVVHSLSINPSWSPPTADDTLHTDMLSKVSRSIFAHVTPGVRHMDVSRISGMASYDGFSTFIWVYEALRPADFSYKHEARHNSTFVTAPLWNLDDDTVFKILEEALSNVCQARGSAPIYQLRPTLLHLCKTGSFPQLCPRILEILHQIPADDTASIDISPWSGELVPELKARLRKSFKTHLFGWDGLLSSRMRLSVADLCWKLCKDPQMQAQCGQVAQILLNTISHRVLRILMHHFSALISILVASDVPFVLRIVVQSLLPGSPLDLSAEAQRLSASVSANVAVDPTTAGLHELCPACHVEVPLQDITAAICPNGHTWARCSVTSFILSTPVVRTCIGCSRKALLSPSQSSSSGSDWLPVAARSWIVTELLEAVQRCLFCGNSFVCIV</sequence>
<dbReference type="PANTHER" id="PTHR15496:SF2">
    <property type="entry name" value="GENERAL TRANSCRIPTION FACTOR 3C POLYPEPTIDE 4"/>
    <property type="match status" value="1"/>
</dbReference>
<dbReference type="InterPro" id="IPR044230">
    <property type="entry name" value="GTF3C4"/>
</dbReference>
<dbReference type="Pfam" id="PF12660">
    <property type="entry name" value="zf-TFIIIC"/>
    <property type="match status" value="1"/>
</dbReference>
<name>F8PD45_SERL9</name>
<dbReference type="Proteomes" id="UP000008064">
    <property type="component" value="Unassembled WGS sequence"/>
</dbReference>
<dbReference type="PANTHER" id="PTHR15496">
    <property type="entry name" value="GENERAL TRANSCRIPTION FACTOR 3C POLYPEPTIDE 4 FAMILY"/>
    <property type="match status" value="1"/>
</dbReference>
<dbReference type="EMBL" id="GL945445">
    <property type="protein sequence ID" value="EGO19144.1"/>
    <property type="molecule type" value="Genomic_DNA"/>
</dbReference>
<feature type="domain" description="Transcription factor IIIC 90kDa subunit N-terminal" evidence="1">
    <location>
        <begin position="44"/>
        <end position="468"/>
    </location>
</feature>
<evidence type="ECO:0000259" key="2">
    <source>
        <dbReference type="Pfam" id="PF12660"/>
    </source>
</evidence>
<dbReference type="KEGG" id="sla:SERLADRAFT_454042"/>
<dbReference type="InterPro" id="IPR024761">
    <property type="entry name" value="TFIIIC_delta_N"/>
</dbReference>
<dbReference type="GO" id="GO:0006384">
    <property type="term" value="P:transcription initiation at RNA polymerase III promoter"/>
    <property type="evidence" value="ECO:0007669"/>
    <property type="project" value="InterPro"/>
</dbReference>
<organism>
    <name type="scientific">Serpula lacrymans var. lacrymans (strain S7.9)</name>
    <name type="common">Dry rot fungus</name>
    <dbReference type="NCBI Taxonomy" id="578457"/>
    <lineage>
        <taxon>Eukaryota</taxon>
        <taxon>Fungi</taxon>
        <taxon>Dikarya</taxon>
        <taxon>Basidiomycota</taxon>
        <taxon>Agaricomycotina</taxon>
        <taxon>Agaricomycetes</taxon>
        <taxon>Agaricomycetidae</taxon>
        <taxon>Boletales</taxon>
        <taxon>Coniophorineae</taxon>
        <taxon>Serpulaceae</taxon>
        <taxon>Serpula</taxon>
    </lineage>
</organism>
<proteinExistence type="predicted"/>
<dbReference type="GeneID" id="18816977"/>
<dbReference type="SUPFAM" id="SSF50978">
    <property type="entry name" value="WD40 repeat-like"/>
    <property type="match status" value="1"/>
</dbReference>
<dbReference type="InterPro" id="IPR015943">
    <property type="entry name" value="WD40/YVTN_repeat-like_dom_sf"/>
</dbReference>
<protein>
    <recommendedName>
        <fullName evidence="4">Transcription factor IIIC 90kDa subunit N-terminal domain-containing protein</fullName>
    </recommendedName>
</protein>
<dbReference type="OrthoDB" id="421374at2759"/>
<feature type="domain" description="Transcription factor IIIC putative zinc-finger" evidence="2">
    <location>
        <begin position="695"/>
        <end position="792"/>
    </location>
</feature>
<dbReference type="InterPro" id="IPR024764">
    <property type="entry name" value="TFIIIC_Znf"/>
</dbReference>
<reference evidence="3" key="1">
    <citation type="submission" date="2011-04" db="EMBL/GenBank/DDBJ databases">
        <title>Evolution of plant cell wall degrading machinery underlies the functional diversity of forest fungi.</title>
        <authorList>
            <consortium name="US DOE Joint Genome Institute (JGI-PGF)"/>
            <person name="Eastwood D.C."/>
            <person name="Floudas D."/>
            <person name="Binder M."/>
            <person name="Majcherczyk A."/>
            <person name="Schneider P."/>
            <person name="Aerts A."/>
            <person name="Asiegbu F.O."/>
            <person name="Baker S.E."/>
            <person name="Barry K."/>
            <person name="Bendiksby M."/>
            <person name="Blumentritt M."/>
            <person name="Coutinho P.M."/>
            <person name="Cullen D."/>
            <person name="Cullen D."/>
            <person name="Gathman A."/>
            <person name="Goodell B."/>
            <person name="Henrissat B."/>
            <person name="Ihrmark K."/>
            <person name="Kauserud H."/>
            <person name="Kohler A."/>
            <person name="LaButti K."/>
            <person name="Lapidus A."/>
            <person name="Lavin J.L."/>
            <person name="Lee Y.-H."/>
            <person name="Lindquist E."/>
            <person name="Lilly W."/>
            <person name="Lucas S."/>
            <person name="Morin E."/>
            <person name="Murat C."/>
            <person name="Oguiza J.A."/>
            <person name="Park J."/>
            <person name="Pisabarro A.G."/>
            <person name="Riley R."/>
            <person name="Rosling A."/>
            <person name="Salamov A."/>
            <person name="Schmidt O."/>
            <person name="Schmutz J."/>
            <person name="Skrede I."/>
            <person name="Stenlid J."/>
            <person name="Wiebenga A."/>
            <person name="Xie X."/>
            <person name="Kues U."/>
            <person name="Hibbett D.S."/>
            <person name="Hoffmeister D."/>
            <person name="Hogberg N."/>
            <person name="Martin F."/>
            <person name="Grigoriev I.V."/>
            <person name="Watkinson S.C."/>
        </authorList>
    </citation>
    <scope>NUCLEOTIDE SEQUENCE</scope>
    <source>
        <strain evidence="3">S7.9</strain>
    </source>
</reference>
<evidence type="ECO:0000313" key="3">
    <source>
        <dbReference type="EMBL" id="EGO19144.1"/>
    </source>
</evidence>
<gene>
    <name evidence="3" type="ORF">SERLADRAFT_454042</name>
</gene>
<evidence type="ECO:0000259" key="1">
    <source>
        <dbReference type="Pfam" id="PF12657"/>
    </source>
</evidence>